<proteinExistence type="predicted"/>
<feature type="transmembrane region" description="Helical" evidence="1">
    <location>
        <begin position="83"/>
        <end position="105"/>
    </location>
</feature>
<dbReference type="EMBL" id="BMCM01000002">
    <property type="protein sequence ID" value="GGD71277.1"/>
    <property type="molecule type" value="Genomic_DNA"/>
</dbReference>
<sequence length="160" mass="17270">MSDTPKRPTPAITSMLRQVLIWTGIAAIVLVILGGGIGFLVAGTDGLWSGLAGVALAIVFLALTPLSVLIANRWYGREMFATVFFAIVMGSWLLKLVVFVVAIVILRGQDWVVPLIIFLALVAGIVVSLVIDAVVFTRMRMPYASEVSLPETNPEDREDS</sequence>
<name>A0ABQ1RIU2_9MICO</name>
<keyword evidence="1" id="KW-1133">Transmembrane helix</keyword>
<dbReference type="RefSeq" id="WP_188435795.1">
    <property type="nucleotide sequence ID" value="NZ_BMCM01000002.1"/>
</dbReference>
<evidence type="ECO:0000256" key="1">
    <source>
        <dbReference type="SAM" id="Phobius"/>
    </source>
</evidence>
<comment type="caution">
    <text evidence="2">The sequence shown here is derived from an EMBL/GenBank/DDBJ whole genome shotgun (WGS) entry which is preliminary data.</text>
</comment>
<evidence type="ECO:0000313" key="2">
    <source>
        <dbReference type="EMBL" id="GGD71277.1"/>
    </source>
</evidence>
<feature type="transmembrane region" description="Helical" evidence="1">
    <location>
        <begin position="111"/>
        <end position="136"/>
    </location>
</feature>
<feature type="transmembrane region" description="Helical" evidence="1">
    <location>
        <begin position="47"/>
        <end position="71"/>
    </location>
</feature>
<organism evidence="2 3">
    <name type="scientific">Microbacterium murale</name>
    <dbReference type="NCBI Taxonomy" id="1081040"/>
    <lineage>
        <taxon>Bacteria</taxon>
        <taxon>Bacillati</taxon>
        <taxon>Actinomycetota</taxon>
        <taxon>Actinomycetes</taxon>
        <taxon>Micrococcales</taxon>
        <taxon>Microbacteriaceae</taxon>
        <taxon>Microbacterium</taxon>
    </lineage>
</organism>
<keyword evidence="1" id="KW-0812">Transmembrane</keyword>
<evidence type="ECO:0000313" key="3">
    <source>
        <dbReference type="Proteomes" id="UP000629365"/>
    </source>
</evidence>
<keyword evidence="3" id="KW-1185">Reference proteome</keyword>
<accession>A0ABQ1RIU2</accession>
<keyword evidence="1" id="KW-0472">Membrane</keyword>
<dbReference type="Proteomes" id="UP000629365">
    <property type="component" value="Unassembled WGS sequence"/>
</dbReference>
<gene>
    <name evidence="2" type="ORF">GCM10007269_13010</name>
</gene>
<protein>
    <recommendedName>
        <fullName evidence="4">ATP synthase protein I</fullName>
    </recommendedName>
</protein>
<feature type="transmembrane region" description="Helical" evidence="1">
    <location>
        <begin position="20"/>
        <end position="41"/>
    </location>
</feature>
<evidence type="ECO:0008006" key="4">
    <source>
        <dbReference type="Google" id="ProtNLM"/>
    </source>
</evidence>
<reference evidence="3" key="1">
    <citation type="journal article" date="2019" name="Int. J. Syst. Evol. Microbiol.">
        <title>The Global Catalogue of Microorganisms (GCM) 10K type strain sequencing project: providing services to taxonomists for standard genome sequencing and annotation.</title>
        <authorList>
            <consortium name="The Broad Institute Genomics Platform"/>
            <consortium name="The Broad Institute Genome Sequencing Center for Infectious Disease"/>
            <person name="Wu L."/>
            <person name="Ma J."/>
        </authorList>
    </citation>
    <scope>NUCLEOTIDE SEQUENCE [LARGE SCALE GENOMIC DNA]</scope>
    <source>
        <strain evidence="3">CCM 7640</strain>
    </source>
</reference>